<evidence type="ECO:0000259" key="4">
    <source>
        <dbReference type="SMART" id="SM00852"/>
    </source>
</evidence>
<reference evidence="5 6" key="1">
    <citation type="submission" date="2013-10" db="EMBL/GenBank/DDBJ databases">
        <title>Salinisphaera japonica YTM-1 Genome Sequencing.</title>
        <authorList>
            <person name="Lai Q."/>
            <person name="Li C."/>
            <person name="Shao Z."/>
        </authorList>
    </citation>
    <scope>NUCLEOTIDE SEQUENCE [LARGE SCALE GENOMIC DNA]</scope>
    <source>
        <strain evidence="5 6">YTM-1</strain>
    </source>
</reference>
<dbReference type="PANTHER" id="PTHR43764">
    <property type="entry name" value="MOLYBDENUM COFACTOR BIOSYNTHESIS"/>
    <property type="match status" value="1"/>
</dbReference>
<dbReference type="OrthoDB" id="9794429at2"/>
<evidence type="ECO:0000313" key="6">
    <source>
        <dbReference type="Proteomes" id="UP000285310"/>
    </source>
</evidence>
<name>A0A423PE20_9GAMM</name>
<dbReference type="InterPro" id="IPR036425">
    <property type="entry name" value="MoaB/Mog-like_dom_sf"/>
</dbReference>
<keyword evidence="6" id="KW-1185">Reference proteome</keyword>
<dbReference type="CDD" id="cd00886">
    <property type="entry name" value="MogA_MoaB"/>
    <property type="match status" value="1"/>
</dbReference>
<gene>
    <name evidence="5" type="ORF">SAJA_15045</name>
</gene>
<proteinExistence type="predicted"/>
<dbReference type="EMBL" id="AYKG01000069">
    <property type="protein sequence ID" value="ROO23806.1"/>
    <property type="molecule type" value="Genomic_DNA"/>
</dbReference>
<dbReference type="Pfam" id="PF01967">
    <property type="entry name" value="MoaC"/>
    <property type="match status" value="1"/>
</dbReference>
<keyword evidence="2" id="KW-0501">Molybdenum cofactor biosynthesis</keyword>
<dbReference type="UniPathway" id="UPA00344"/>
<comment type="caution">
    <text evidence="5">The sequence shown here is derived from an EMBL/GenBank/DDBJ whole genome shotgun (WGS) entry which is preliminary data.</text>
</comment>
<organism evidence="5 6">
    <name type="scientific">Salinisphaera japonica YTM-1</name>
    <dbReference type="NCBI Taxonomy" id="1209778"/>
    <lineage>
        <taxon>Bacteria</taxon>
        <taxon>Pseudomonadati</taxon>
        <taxon>Pseudomonadota</taxon>
        <taxon>Gammaproteobacteria</taxon>
        <taxon>Salinisphaerales</taxon>
        <taxon>Salinisphaeraceae</taxon>
        <taxon>Salinisphaera</taxon>
    </lineage>
</organism>
<evidence type="ECO:0000313" key="5">
    <source>
        <dbReference type="EMBL" id="ROO23806.1"/>
    </source>
</evidence>
<dbReference type="PIRSF" id="PIRSF036594">
    <property type="entry name" value="MoaC_MogA"/>
    <property type="match status" value="1"/>
</dbReference>
<dbReference type="SMART" id="SM00852">
    <property type="entry name" value="MoCF_biosynth"/>
    <property type="match status" value="1"/>
</dbReference>
<evidence type="ECO:0000256" key="1">
    <source>
        <dbReference type="ARBA" id="ARBA00005046"/>
    </source>
</evidence>
<sequence>MKNVGMKPDTLRSATAGAKFYAPAHCLARIAARDTEKGDPQASARIAGILAAKRTDELLPLCHPLPIHAAEVRFTIHDDHVAIAADVHTIGPTGVEMEALTAASMAALTLYDMLKPYAEPDELAIGDTHLIDKTGGKSDHVRKLDAPIKAAVFVVSNPVVDGNKPDTAGQQVKADLEAAGFTPIDYQLSAEAPEQLQAAIDHALATDCGLIVTVGGTGIGPNDKVVETVEPLLTTPMPGLMETARAFGQRRSPQAVMSRGVAGFIGNTLALTFPGSRGGAEETMTALLPSLVHILKIQARFASGQ</sequence>
<evidence type="ECO:0000256" key="2">
    <source>
        <dbReference type="ARBA" id="ARBA00023150"/>
    </source>
</evidence>
<dbReference type="Pfam" id="PF00994">
    <property type="entry name" value="MoCF_biosynth"/>
    <property type="match status" value="1"/>
</dbReference>
<dbReference type="SUPFAM" id="SSF55040">
    <property type="entry name" value="Molybdenum cofactor biosynthesis protein C, MoaC"/>
    <property type="match status" value="1"/>
</dbReference>
<accession>A0A423PE20</accession>
<dbReference type="Gene3D" id="3.40.980.10">
    <property type="entry name" value="MoaB/Mog-like domain"/>
    <property type="match status" value="1"/>
</dbReference>
<dbReference type="InParanoid" id="A0A423PE20"/>
<dbReference type="Gene3D" id="3.30.70.640">
    <property type="entry name" value="Molybdopterin cofactor biosynthesis C (MoaC) domain"/>
    <property type="match status" value="1"/>
</dbReference>
<dbReference type="InterPro" id="IPR036522">
    <property type="entry name" value="MoaC_sf"/>
</dbReference>
<dbReference type="PANTHER" id="PTHR43764:SF1">
    <property type="entry name" value="MOLYBDOPTERIN MOLYBDOTRANSFERASE"/>
    <property type="match status" value="1"/>
</dbReference>
<dbReference type="InterPro" id="IPR002820">
    <property type="entry name" value="Mopterin_CF_biosynth-C_dom"/>
</dbReference>
<evidence type="ECO:0000256" key="3">
    <source>
        <dbReference type="ARBA" id="ARBA00055087"/>
    </source>
</evidence>
<comment type="pathway">
    <text evidence="1">Cofactor biosynthesis; molybdopterin biosynthesis.</text>
</comment>
<dbReference type="SUPFAM" id="SSF53218">
    <property type="entry name" value="Molybdenum cofactor biosynthesis proteins"/>
    <property type="match status" value="1"/>
</dbReference>
<dbReference type="NCBIfam" id="NF002947">
    <property type="entry name" value="PRK03604.1"/>
    <property type="match status" value="1"/>
</dbReference>
<comment type="function">
    <text evidence="3">Catalyzes the conversion of (8S)-3',8-cyclo-7,8-dihydroguanosine 5'-triphosphate to cyclic pyranopterin monophosphate (cPMP).</text>
</comment>
<dbReference type="InterPro" id="IPR051920">
    <property type="entry name" value="MPT_Adenylyltrnsfr/MoaC-Rel"/>
</dbReference>
<dbReference type="RefSeq" id="WP_123659441.1">
    <property type="nucleotide sequence ID" value="NZ_AYKG01000069.1"/>
</dbReference>
<feature type="domain" description="MoaB/Mog" evidence="4">
    <location>
        <begin position="151"/>
        <end position="294"/>
    </location>
</feature>
<dbReference type="GO" id="GO:0006777">
    <property type="term" value="P:Mo-molybdopterin cofactor biosynthetic process"/>
    <property type="evidence" value="ECO:0007669"/>
    <property type="project" value="UniProtKB-KW"/>
</dbReference>
<dbReference type="InterPro" id="IPR012247">
    <property type="entry name" value="MoaC_MogA"/>
</dbReference>
<dbReference type="AlphaFoldDB" id="A0A423PE20"/>
<dbReference type="Proteomes" id="UP000285310">
    <property type="component" value="Unassembled WGS sequence"/>
</dbReference>
<dbReference type="InterPro" id="IPR001453">
    <property type="entry name" value="MoaB/Mog_dom"/>
</dbReference>
<protein>
    <submittedName>
        <fullName evidence="5">Molybdopterin-guanine dinucleotide biosynthesis protein MoaC</fullName>
    </submittedName>
</protein>